<dbReference type="RefSeq" id="WP_225417699.1">
    <property type="nucleotide sequence ID" value="NZ_JBHSSJ010000009.1"/>
</dbReference>
<comment type="caution">
    <text evidence="1">The sequence shown here is derived from an EMBL/GenBank/DDBJ whole genome shotgun (WGS) entry which is preliminary data.</text>
</comment>
<feature type="non-terminal residue" evidence="1">
    <location>
        <position position="1"/>
    </location>
</feature>
<proteinExistence type="predicted"/>
<dbReference type="Proteomes" id="UP001596191">
    <property type="component" value="Unassembled WGS sequence"/>
</dbReference>
<accession>A0ABW1TNF2</accession>
<evidence type="ECO:0000313" key="1">
    <source>
        <dbReference type="EMBL" id="MFC6275343.1"/>
    </source>
</evidence>
<dbReference type="EMBL" id="JBHSSJ010000009">
    <property type="protein sequence ID" value="MFC6275343.1"/>
    <property type="molecule type" value="Genomic_DNA"/>
</dbReference>
<sequence>RISVLDVFYCPKNFETVANLILKCANELFDQMVKQLFVWKDKQRLTAKLSLAVSRCFKFILTVTR</sequence>
<protein>
    <submittedName>
        <fullName evidence="1">Uncharacterized protein</fullName>
    </submittedName>
</protein>
<name>A0ABW1TNF2_9LACO</name>
<gene>
    <name evidence="1" type="ORF">ACFQET_07425</name>
</gene>
<reference evidence="2" key="1">
    <citation type="journal article" date="2019" name="Int. J. Syst. Evol. Microbiol.">
        <title>The Global Catalogue of Microorganisms (GCM) 10K type strain sequencing project: providing services to taxonomists for standard genome sequencing and annotation.</title>
        <authorList>
            <consortium name="The Broad Institute Genomics Platform"/>
            <consortium name="The Broad Institute Genome Sequencing Center for Infectious Disease"/>
            <person name="Wu L."/>
            <person name="Ma J."/>
        </authorList>
    </citation>
    <scope>NUCLEOTIDE SEQUENCE [LARGE SCALE GENOMIC DNA]</scope>
    <source>
        <strain evidence="2">CCM 8907</strain>
    </source>
</reference>
<evidence type="ECO:0000313" key="2">
    <source>
        <dbReference type="Proteomes" id="UP001596191"/>
    </source>
</evidence>
<keyword evidence="2" id="KW-1185">Reference proteome</keyword>
<organism evidence="1 2">
    <name type="scientific">Levilactobacillus tangyuanensis</name>
    <dbReference type="NCBI Taxonomy" id="2486021"/>
    <lineage>
        <taxon>Bacteria</taxon>
        <taxon>Bacillati</taxon>
        <taxon>Bacillota</taxon>
        <taxon>Bacilli</taxon>
        <taxon>Lactobacillales</taxon>
        <taxon>Lactobacillaceae</taxon>
        <taxon>Levilactobacillus</taxon>
    </lineage>
</organism>